<dbReference type="EMBL" id="NDIQ01000021">
    <property type="protein sequence ID" value="PRT54845.1"/>
    <property type="molecule type" value="Genomic_DNA"/>
</dbReference>
<proteinExistence type="predicted"/>
<dbReference type="SUPFAM" id="SSF64268">
    <property type="entry name" value="PX domain"/>
    <property type="match status" value="1"/>
</dbReference>
<dbReference type="PANTHER" id="PTHR15706">
    <property type="entry name" value="SH3 MULTIPLE DOMAIN"/>
    <property type="match status" value="1"/>
</dbReference>
<evidence type="ECO:0000256" key="4">
    <source>
        <dbReference type="SAM" id="MobiDB-lite"/>
    </source>
</evidence>
<dbReference type="AlphaFoldDB" id="A0A2T0FIN5"/>
<dbReference type="RefSeq" id="XP_024664790.1">
    <property type="nucleotide sequence ID" value="XM_024809022.1"/>
</dbReference>
<evidence type="ECO:0000313" key="8">
    <source>
        <dbReference type="Proteomes" id="UP000238350"/>
    </source>
</evidence>
<gene>
    <name evidence="7" type="ORF">B9G98_02465</name>
</gene>
<dbReference type="Pfam" id="PF00787">
    <property type="entry name" value="PX"/>
    <property type="match status" value="1"/>
</dbReference>
<dbReference type="Gene3D" id="3.30.1520.10">
    <property type="entry name" value="Phox-like domain"/>
    <property type="match status" value="1"/>
</dbReference>
<evidence type="ECO:0000256" key="3">
    <source>
        <dbReference type="PROSITE-ProRule" id="PRU00192"/>
    </source>
</evidence>
<dbReference type="CDD" id="cd06890">
    <property type="entry name" value="PX_Bem1p"/>
    <property type="match status" value="1"/>
</dbReference>
<dbReference type="STRING" id="45607.A0A2T0FIN5"/>
<dbReference type="PANTHER" id="PTHR15706:SF2">
    <property type="entry name" value="SH3 AND PX DOMAIN-CONTAINING PROTEIN 2A"/>
    <property type="match status" value="1"/>
</dbReference>
<dbReference type="OrthoDB" id="548867at2759"/>
<dbReference type="Gene3D" id="2.30.30.40">
    <property type="entry name" value="SH3 Domains"/>
    <property type="match status" value="2"/>
</dbReference>
<evidence type="ECO:0000259" key="6">
    <source>
        <dbReference type="PROSITE" id="PS50195"/>
    </source>
</evidence>
<feature type="compositionally biased region" description="Low complexity" evidence="4">
    <location>
        <begin position="510"/>
        <end position="519"/>
    </location>
</feature>
<reference evidence="7 8" key="1">
    <citation type="submission" date="2017-04" db="EMBL/GenBank/DDBJ databases">
        <title>Genome sequencing of [Candida] sorbophila.</title>
        <authorList>
            <person name="Ahn J.O."/>
        </authorList>
    </citation>
    <scope>NUCLEOTIDE SEQUENCE [LARGE SCALE GENOMIC DNA]</scope>
    <source>
        <strain evidence="7 8">DS02</strain>
    </source>
</reference>
<keyword evidence="2" id="KW-0677">Repeat</keyword>
<dbReference type="GO" id="GO:0051130">
    <property type="term" value="P:positive regulation of cellular component organization"/>
    <property type="evidence" value="ECO:0007669"/>
    <property type="project" value="UniProtKB-ARBA"/>
</dbReference>
<dbReference type="Gene3D" id="3.10.20.90">
    <property type="entry name" value="Phosphatidylinositol 3-kinase Catalytic Subunit, Chain A, domain 1"/>
    <property type="match status" value="1"/>
</dbReference>
<dbReference type="GO" id="GO:0043332">
    <property type="term" value="C:mating projection tip"/>
    <property type="evidence" value="ECO:0007669"/>
    <property type="project" value="TreeGrafter"/>
</dbReference>
<dbReference type="SUPFAM" id="SSF54277">
    <property type="entry name" value="CAD &amp; PB1 domains"/>
    <property type="match status" value="1"/>
</dbReference>
<dbReference type="GeneID" id="36516213"/>
<dbReference type="Proteomes" id="UP000238350">
    <property type="component" value="Unassembled WGS sequence"/>
</dbReference>
<dbReference type="PROSITE" id="PS50002">
    <property type="entry name" value="SH3"/>
    <property type="match status" value="2"/>
</dbReference>
<feature type="compositionally biased region" description="Polar residues" evidence="4">
    <location>
        <begin position="116"/>
        <end position="144"/>
    </location>
</feature>
<dbReference type="InterPro" id="IPR036871">
    <property type="entry name" value="PX_dom_sf"/>
</dbReference>
<dbReference type="PROSITE" id="PS50195">
    <property type="entry name" value="PX"/>
    <property type="match status" value="1"/>
</dbReference>
<evidence type="ECO:0000256" key="2">
    <source>
        <dbReference type="ARBA" id="ARBA00022737"/>
    </source>
</evidence>
<dbReference type="InterPro" id="IPR001452">
    <property type="entry name" value="SH3_domain"/>
</dbReference>
<feature type="domain" description="PX" evidence="6">
    <location>
        <begin position="352"/>
        <end position="472"/>
    </location>
</feature>
<dbReference type="SMART" id="SM00312">
    <property type="entry name" value="PX"/>
    <property type="match status" value="1"/>
</dbReference>
<feature type="compositionally biased region" description="Polar residues" evidence="4">
    <location>
        <begin position="520"/>
        <end position="537"/>
    </location>
</feature>
<feature type="compositionally biased region" description="Polar residues" evidence="4">
    <location>
        <begin position="310"/>
        <end position="324"/>
    </location>
</feature>
<feature type="domain" description="SH3" evidence="5">
    <location>
        <begin position="29"/>
        <end position="90"/>
    </location>
</feature>
<dbReference type="GO" id="GO:0005938">
    <property type="term" value="C:cell cortex"/>
    <property type="evidence" value="ECO:0007669"/>
    <property type="project" value="UniProtKB-ARBA"/>
</dbReference>
<dbReference type="FunFam" id="2.30.30.40:FF:000093">
    <property type="entry name" value="Protein kinase activator Bem1"/>
    <property type="match status" value="1"/>
</dbReference>
<dbReference type="SMART" id="SM00326">
    <property type="entry name" value="SH3"/>
    <property type="match status" value="2"/>
</dbReference>
<dbReference type="GO" id="GO:0035091">
    <property type="term" value="F:phosphatidylinositol binding"/>
    <property type="evidence" value="ECO:0007669"/>
    <property type="project" value="InterPro"/>
</dbReference>
<dbReference type="GO" id="GO:0030674">
    <property type="term" value="F:protein-macromolecule adaptor activity"/>
    <property type="evidence" value="ECO:0007669"/>
    <property type="project" value="TreeGrafter"/>
</dbReference>
<keyword evidence="1 3" id="KW-0728">SH3 domain</keyword>
<dbReference type="InterPro" id="IPR001683">
    <property type="entry name" value="PX_dom"/>
</dbReference>
<dbReference type="GO" id="GO:0000747">
    <property type="term" value="P:conjugation with cellular fusion"/>
    <property type="evidence" value="ECO:0007669"/>
    <property type="project" value="TreeGrafter"/>
</dbReference>
<evidence type="ECO:0000313" key="7">
    <source>
        <dbReference type="EMBL" id="PRT54845.1"/>
    </source>
</evidence>
<feature type="region of interest" description="Disordered" evidence="4">
    <location>
        <begin position="472"/>
        <end position="539"/>
    </location>
</feature>
<dbReference type="GO" id="GO:1902494">
    <property type="term" value="C:catalytic complex"/>
    <property type="evidence" value="ECO:0007669"/>
    <property type="project" value="UniProtKB-ARBA"/>
</dbReference>
<protein>
    <submittedName>
        <fullName evidence="7">Protein scd2/ral3</fullName>
    </submittedName>
</protein>
<dbReference type="InterPro" id="IPR051228">
    <property type="entry name" value="NADPH_Oxidase/PX-Domain"/>
</dbReference>
<feature type="compositionally biased region" description="Basic and acidic residues" evidence="4">
    <location>
        <begin position="1"/>
        <end position="12"/>
    </location>
</feature>
<feature type="region of interest" description="Disordered" evidence="4">
    <location>
        <begin position="1"/>
        <end position="21"/>
    </location>
</feature>
<dbReference type="Pfam" id="PF00018">
    <property type="entry name" value="SH3_1"/>
    <property type="match status" value="2"/>
</dbReference>
<dbReference type="CDD" id="cd11879">
    <property type="entry name" value="SH3_Bem1p_2"/>
    <property type="match status" value="1"/>
</dbReference>
<dbReference type="InterPro" id="IPR035549">
    <property type="entry name" value="Bem1/Scd2_SH3_2"/>
</dbReference>
<name>A0A2T0FIN5_9ASCO</name>
<dbReference type="SUPFAM" id="SSF50044">
    <property type="entry name" value="SH3-domain"/>
    <property type="match status" value="2"/>
</dbReference>
<sequence length="620" mass="68512">MLKGLFKGEGKRLSHHRQRDSKNEIATITPKLIIRALYDYKARNADELGFSKEDFLYVVDLDDPEWYVACNPLTNSSGLVPISYFEVIQRPEHIPTRPITEALHDQIMGSGHTRNDSGLSDSRMSRGTSRGSKQSFTTHNTFSPGASIPEAPAGIHGTGPEIIGAPPQNNHAADFGFNQPHSRTSSAIYGVVLYDFTAERADELEAQSGESIVIIAQSNEEWFVAKPIGRLGGPGLIPVSYVQLREVGTDEVVTDVADAIRRAGVPQVEEWKRRAAEYKASSIPLGRFEQGAGGGRGPYAQAMTEYPARSISNGSRSRATSTNIGDMRHDSSRLSNMVRTSITASYAPPTSQPGVYVVRAGVERFAMTGGRYWYLVVAEMSNGMFRNLCRYYQDFYDFQIKLLEEFPEESGRTGGTRTLPFMPGPLTVVTHSISSRRRANLDEYVRNLIRMPPHISRSPLIQQLFALREGDIESDTRTSQMPHPPTTRGDSTEMVVDAGPDTTFENDTPTTASAQQSSTDVSPTATATSPQRPQSAGLSGEHVKIKVFHGDELVAIRIPAGLPFEKVYQKIEERIGFAKPQLHARQDFSDYPINTDADFQRALQGKKKIVMFARAEDSTF</sequence>
<keyword evidence="8" id="KW-1185">Reference proteome</keyword>
<evidence type="ECO:0000259" key="5">
    <source>
        <dbReference type="PROSITE" id="PS50002"/>
    </source>
</evidence>
<feature type="domain" description="SH3" evidence="5">
    <location>
        <begin position="185"/>
        <end position="247"/>
    </location>
</feature>
<accession>A0A2T0FIN5</accession>
<comment type="caution">
    <text evidence="7">The sequence shown here is derived from an EMBL/GenBank/DDBJ whole genome shotgun (WGS) entry which is preliminary data.</text>
</comment>
<dbReference type="InterPro" id="IPR036028">
    <property type="entry name" value="SH3-like_dom_sf"/>
</dbReference>
<organism evidence="7 8">
    <name type="scientific">Wickerhamiella sorbophila</name>
    <dbReference type="NCBI Taxonomy" id="45607"/>
    <lineage>
        <taxon>Eukaryota</taxon>
        <taxon>Fungi</taxon>
        <taxon>Dikarya</taxon>
        <taxon>Ascomycota</taxon>
        <taxon>Saccharomycotina</taxon>
        <taxon>Dipodascomycetes</taxon>
        <taxon>Dipodascales</taxon>
        <taxon>Trichomonascaceae</taxon>
        <taxon>Wickerhamiella</taxon>
    </lineage>
</organism>
<feature type="region of interest" description="Disordered" evidence="4">
    <location>
        <begin position="109"/>
        <end position="175"/>
    </location>
</feature>
<feature type="region of interest" description="Disordered" evidence="4">
    <location>
        <begin position="310"/>
        <end position="329"/>
    </location>
</feature>
<dbReference type="InterPro" id="IPR035550">
    <property type="entry name" value="Bem1/Scd2_PX"/>
</dbReference>
<evidence type="ECO:0000256" key="1">
    <source>
        <dbReference type="ARBA" id="ARBA00022443"/>
    </source>
</evidence>